<dbReference type="InterPro" id="IPR023779">
    <property type="entry name" value="Chromodomain_CS"/>
</dbReference>
<dbReference type="SUPFAM" id="SSF54160">
    <property type="entry name" value="Chromo domain-like"/>
    <property type="match status" value="2"/>
</dbReference>
<feature type="compositionally biased region" description="Acidic residues" evidence="3">
    <location>
        <begin position="89"/>
        <end position="106"/>
    </location>
</feature>
<dbReference type="EMBL" id="JAHRHY010000001">
    <property type="protein sequence ID" value="KAG9072684.1"/>
    <property type="molecule type" value="Genomic_DNA"/>
</dbReference>
<name>A0A9P8BXH1_9FUNG</name>
<proteinExistence type="predicted"/>
<dbReference type="SMART" id="SM00298">
    <property type="entry name" value="CHROMO"/>
    <property type="match status" value="1"/>
</dbReference>
<dbReference type="Proteomes" id="UP000707451">
    <property type="component" value="Unassembled WGS sequence"/>
</dbReference>
<evidence type="ECO:0000259" key="4">
    <source>
        <dbReference type="PROSITE" id="PS50013"/>
    </source>
</evidence>
<evidence type="ECO:0000256" key="3">
    <source>
        <dbReference type="SAM" id="MobiDB-lite"/>
    </source>
</evidence>
<feature type="compositionally biased region" description="Low complexity" evidence="3">
    <location>
        <begin position="229"/>
        <end position="251"/>
    </location>
</feature>
<feature type="compositionally biased region" description="Basic and acidic residues" evidence="3">
    <location>
        <begin position="48"/>
        <end position="88"/>
    </location>
</feature>
<dbReference type="SMART" id="SM00300">
    <property type="entry name" value="ChSh"/>
    <property type="match status" value="1"/>
</dbReference>
<dbReference type="GO" id="GO:0005634">
    <property type="term" value="C:nucleus"/>
    <property type="evidence" value="ECO:0007669"/>
    <property type="project" value="UniProtKB-SubCell"/>
</dbReference>
<dbReference type="InterPro" id="IPR023780">
    <property type="entry name" value="Chromo_domain"/>
</dbReference>
<dbReference type="AlphaFoldDB" id="A0A9P8BXH1"/>
<dbReference type="InterPro" id="IPR051219">
    <property type="entry name" value="Heterochromatin_chromo-domain"/>
</dbReference>
<dbReference type="InterPro" id="IPR000953">
    <property type="entry name" value="Chromo/chromo_shadow_dom"/>
</dbReference>
<evidence type="ECO:0000256" key="1">
    <source>
        <dbReference type="ARBA" id="ARBA00004123"/>
    </source>
</evidence>
<accession>A0A9P8BXH1</accession>
<comment type="subcellular location">
    <subcellularLocation>
        <location evidence="1">Nucleus</location>
    </subcellularLocation>
</comment>
<gene>
    <name evidence="5" type="ORF">KI688_000456</name>
</gene>
<dbReference type="OrthoDB" id="433924at2759"/>
<keyword evidence="2" id="KW-0539">Nucleus</keyword>
<dbReference type="PANTHER" id="PTHR22812">
    <property type="entry name" value="CHROMOBOX PROTEIN"/>
    <property type="match status" value="1"/>
</dbReference>
<keyword evidence="6" id="KW-1185">Reference proteome</keyword>
<dbReference type="InterPro" id="IPR008251">
    <property type="entry name" value="Chromo_shadow_dom"/>
</dbReference>
<comment type="caution">
    <text evidence="5">The sequence shown here is derived from an EMBL/GenBank/DDBJ whole genome shotgun (WGS) entry which is preliminary data.</text>
</comment>
<dbReference type="PROSITE" id="PS00598">
    <property type="entry name" value="CHROMO_1"/>
    <property type="match status" value="1"/>
</dbReference>
<evidence type="ECO:0000313" key="6">
    <source>
        <dbReference type="Proteomes" id="UP000707451"/>
    </source>
</evidence>
<evidence type="ECO:0000256" key="2">
    <source>
        <dbReference type="ARBA" id="ARBA00023242"/>
    </source>
</evidence>
<dbReference type="InterPro" id="IPR016197">
    <property type="entry name" value="Chromo-like_dom_sf"/>
</dbReference>
<feature type="compositionally biased region" description="Polar residues" evidence="3">
    <location>
        <begin position="37"/>
        <end position="47"/>
    </location>
</feature>
<dbReference type="Gene3D" id="2.40.50.40">
    <property type="match status" value="2"/>
</dbReference>
<protein>
    <recommendedName>
        <fullName evidence="4">Chromo domain-containing protein</fullName>
    </recommendedName>
</protein>
<dbReference type="Pfam" id="PF01393">
    <property type="entry name" value="Chromo_shadow"/>
    <property type="match status" value="1"/>
</dbReference>
<dbReference type="CDD" id="cd18657">
    <property type="entry name" value="CSD_Swi6"/>
    <property type="match status" value="1"/>
</dbReference>
<feature type="compositionally biased region" description="Basic and acidic residues" evidence="3">
    <location>
        <begin position="159"/>
        <end position="180"/>
    </location>
</feature>
<feature type="compositionally biased region" description="Polar residues" evidence="3">
    <location>
        <begin position="1"/>
        <end position="16"/>
    </location>
</feature>
<feature type="domain" description="Chromo" evidence="4">
    <location>
        <begin position="106"/>
        <end position="164"/>
    </location>
</feature>
<reference evidence="5" key="1">
    <citation type="submission" date="2021-06" db="EMBL/GenBank/DDBJ databases">
        <title>Genome Sequence of Mortierella hyaline Strain SCG-10, a Cold-Adapted, Nitrate-Reducing Fungus Isolated from Soil in Minnesota, USA.</title>
        <authorList>
            <person name="Aldossari N."/>
        </authorList>
    </citation>
    <scope>NUCLEOTIDE SEQUENCE</scope>
    <source>
        <strain evidence="5">SCG-10</strain>
    </source>
</reference>
<feature type="compositionally biased region" description="Basic and acidic residues" evidence="3">
    <location>
        <begin position="209"/>
        <end position="219"/>
    </location>
</feature>
<dbReference type="CDD" id="cd00024">
    <property type="entry name" value="CD_CSD"/>
    <property type="match status" value="1"/>
</dbReference>
<dbReference type="Pfam" id="PF00385">
    <property type="entry name" value="Chromo"/>
    <property type="match status" value="1"/>
</dbReference>
<dbReference type="GO" id="GO:0000792">
    <property type="term" value="C:heterochromatin"/>
    <property type="evidence" value="ECO:0007669"/>
    <property type="project" value="UniProtKB-ARBA"/>
</dbReference>
<dbReference type="PROSITE" id="PS50013">
    <property type="entry name" value="CHROMO_2"/>
    <property type="match status" value="1"/>
</dbReference>
<feature type="region of interest" description="Disordered" evidence="3">
    <location>
        <begin position="159"/>
        <end position="251"/>
    </location>
</feature>
<evidence type="ECO:0000313" key="5">
    <source>
        <dbReference type="EMBL" id="KAG9072684.1"/>
    </source>
</evidence>
<feature type="region of interest" description="Disordered" evidence="3">
    <location>
        <begin position="1"/>
        <end position="119"/>
    </location>
</feature>
<organism evidence="5 6">
    <name type="scientific">Linnemannia hyalina</name>
    <dbReference type="NCBI Taxonomy" id="64524"/>
    <lineage>
        <taxon>Eukaryota</taxon>
        <taxon>Fungi</taxon>
        <taxon>Fungi incertae sedis</taxon>
        <taxon>Mucoromycota</taxon>
        <taxon>Mortierellomycotina</taxon>
        <taxon>Mortierellomycetes</taxon>
        <taxon>Mortierellales</taxon>
        <taxon>Mortierellaceae</taxon>
        <taxon>Linnemannia</taxon>
    </lineage>
</organism>
<sequence length="311" mass="34817">MNQDAITMTEASTLEATASKEPSAPLTEQKSDETNGTDEVSQPSASDIKSDAGDKDKTEDKAEEKAAFNPEEKGESKVDSIDKATTDSKDDDDEEDSEEDAEGAEYEVERVVGHKHTKGKLQYHLKWNGYDSDENTWENKENVFCTDLVEAYWVRHEQAGGSRSDLKGTDGVHVKKEPARTARSNGARRTKKDRDGDTVMSMTPAKRQRTSDTSKEVMRAEGGAEDVTSNNNNKNSSSSSNDSSWKPPNSWTSWEDKVKSILTVERSNQKLLIRLLWINGKETHHSIEEAHQKCPQKLIQFYEAHIKFSQA</sequence>